<reference evidence="3 4" key="1">
    <citation type="submission" date="2023-03" db="EMBL/GenBank/DDBJ databases">
        <title>High-quality genome of Scylla paramamosain provides insights in environmental adaptation.</title>
        <authorList>
            <person name="Zhang L."/>
        </authorList>
    </citation>
    <scope>NUCLEOTIDE SEQUENCE [LARGE SCALE GENOMIC DNA]</scope>
    <source>
        <strain evidence="3">LZ_2023a</strain>
        <tissue evidence="3">Muscle</tissue>
    </source>
</reference>
<comment type="caution">
    <text evidence="3">The sequence shown here is derived from an EMBL/GenBank/DDBJ whole genome shotgun (WGS) entry which is preliminary data.</text>
</comment>
<feature type="compositionally biased region" description="Low complexity" evidence="1">
    <location>
        <begin position="130"/>
        <end position="142"/>
    </location>
</feature>
<evidence type="ECO:0000256" key="2">
    <source>
        <dbReference type="SAM" id="Phobius"/>
    </source>
</evidence>
<proteinExistence type="predicted"/>
<protein>
    <submittedName>
        <fullName evidence="3">Uncharacterized protein</fullName>
    </submittedName>
</protein>
<dbReference type="Proteomes" id="UP001487740">
    <property type="component" value="Unassembled WGS sequence"/>
</dbReference>
<sequence>METVRGMGRGLSSGGESGMWRTALLKAVVVVVVVMAVMAAVANTHPQLNTEGPGVFGFGGGAAASHQQSSVLPPLSDSPAHLSPLNTPQDAWLLVKGTKGATVGGSDGWLSQRHPQASPMIGFPFRRMCTSTTPPMTTTRSSPRPPPPPPPPPPRTTPALLFPFHRSFLSLNNTLGD</sequence>
<keyword evidence="2" id="KW-1133">Transmembrane helix</keyword>
<feature type="transmembrane region" description="Helical" evidence="2">
    <location>
        <begin position="23"/>
        <end position="42"/>
    </location>
</feature>
<keyword evidence="2" id="KW-0472">Membrane</keyword>
<evidence type="ECO:0000313" key="3">
    <source>
        <dbReference type="EMBL" id="KAK8395032.1"/>
    </source>
</evidence>
<keyword evidence="2" id="KW-0812">Transmembrane</keyword>
<evidence type="ECO:0000313" key="4">
    <source>
        <dbReference type="Proteomes" id="UP001487740"/>
    </source>
</evidence>
<dbReference type="EMBL" id="JARAKH010000018">
    <property type="protein sequence ID" value="KAK8395032.1"/>
    <property type="molecule type" value="Genomic_DNA"/>
</dbReference>
<feature type="region of interest" description="Disordered" evidence="1">
    <location>
        <begin position="121"/>
        <end position="160"/>
    </location>
</feature>
<feature type="compositionally biased region" description="Pro residues" evidence="1">
    <location>
        <begin position="143"/>
        <end position="156"/>
    </location>
</feature>
<feature type="region of interest" description="Disordered" evidence="1">
    <location>
        <begin position="59"/>
        <end position="81"/>
    </location>
</feature>
<accession>A0AAW0U8G4</accession>
<organism evidence="3 4">
    <name type="scientific">Scylla paramamosain</name>
    <name type="common">Mud crab</name>
    <dbReference type="NCBI Taxonomy" id="85552"/>
    <lineage>
        <taxon>Eukaryota</taxon>
        <taxon>Metazoa</taxon>
        <taxon>Ecdysozoa</taxon>
        <taxon>Arthropoda</taxon>
        <taxon>Crustacea</taxon>
        <taxon>Multicrustacea</taxon>
        <taxon>Malacostraca</taxon>
        <taxon>Eumalacostraca</taxon>
        <taxon>Eucarida</taxon>
        <taxon>Decapoda</taxon>
        <taxon>Pleocyemata</taxon>
        <taxon>Brachyura</taxon>
        <taxon>Eubrachyura</taxon>
        <taxon>Portunoidea</taxon>
        <taxon>Portunidae</taxon>
        <taxon>Portuninae</taxon>
        <taxon>Scylla</taxon>
    </lineage>
</organism>
<gene>
    <name evidence="3" type="ORF">O3P69_006057</name>
</gene>
<keyword evidence="4" id="KW-1185">Reference proteome</keyword>
<dbReference type="AlphaFoldDB" id="A0AAW0U8G4"/>
<name>A0AAW0U8G4_SCYPA</name>
<evidence type="ECO:0000256" key="1">
    <source>
        <dbReference type="SAM" id="MobiDB-lite"/>
    </source>
</evidence>